<reference evidence="1 2" key="1">
    <citation type="submission" date="2022-05" db="EMBL/GenBank/DDBJ databases">
        <authorList>
            <consortium name="Genoscope - CEA"/>
            <person name="William W."/>
        </authorList>
    </citation>
    <scope>NUCLEOTIDE SEQUENCE [LARGE SCALE GENOMIC DNA]</scope>
</reference>
<dbReference type="PANTHER" id="PTHR33206:SF1">
    <property type="entry name" value="DNA-DIRECTED DNA POLYMERASE"/>
    <property type="match status" value="1"/>
</dbReference>
<gene>
    <name evidence="1" type="ORF">PLOB_00048657</name>
</gene>
<keyword evidence="2" id="KW-1185">Reference proteome</keyword>
<sequence length="70" mass="8102">MCEMDRDNAYIAIAGESVESLKRYPEKAEFEADKCYWFPHTDSPEHKAYDKRTPGLFKVEWEGQGIIGLC</sequence>
<comment type="caution">
    <text evidence="1">The sequence shown here is derived from an EMBL/GenBank/DDBJ whole genome shotgun (WGS) entry which is preliminary data.</text>
</comment>
<name>A0ABN8PY47_9CNID</name>
<evidence type="ECO:0000313" key="2">
    <source>
        <dbReference type="Proteomes" id="UP001159405"/>
    </source>
</evidence>
<proteinExistence type="predicted"/>
<organism evidence="1 2">
    <name type="scientific">Porites lobata</name>
    <dbReference type="NCBI Taxonomy" id="104759"/>
    <lineage>
        <taxon>Eukaryota</taxon>
        <taxon>Metazoa</taxon>
        <taxon>Cnidaria</taxon>
        <taxon>Anthozoa</taxon>
        <taxon>Hexacorallia</taxon>
        <taxon>Scleractinia</taxon>
        <taxon>Fungiina</taxon>
        <taxon>Poritidae</taxon>
        <taxon>Porites</taxon>
    </lineage>
</organism>
<accession>A0ABN8PY47</accession>
<protein>
    <submittedName>
        <fullName evidence="1">Uncharacterized protein</fullName>
    </submittedName>
</protein>
<dbReference type="EMBL" id="CALNXK010000091">
    <property type="protein sequence ID" value="CAH3151248.1"/>
    <property type="molecule type" value="Genomic_DNA"/>
</dbReference>
<dbReference type="Proteomes" id="UP001159405">
    <property type="component" value="Unassembled WGS sequence"/>
</dbReference>
<dbReference type="PANTHER" id="PTHR33206">
    <property type="entry name" value="PROTEIN CBG10425"/>
    <property type="match status" value="1"/>
</dbReference>
<evidence type="ECO:0000313" key="1">
    <source>
        <dbReference type="EMBL" id="CAH3151248.1"/>
    </source>
</evidence>